<dbReference type="SUPFAM" id="SSF49870">
    <property type="entry name" value="Osmotin, thaumatin-like protein"/>
    <property type="match status" value="1"/>
</dbReference>
<organism evidence="2 3">
    <name type="scientific">Kalanchoe fedtschenkoi</name>
    <name type="common">Lavender scallops</name>
    <name type="synonym">South American air plant</name>
    <dbReference type="NCBI Taxonomy" id="63787"/>
    <lineage>
        <taxon>Eukaryota</taxon>
        <taxon>Viridiplantae</taxon>
        <taxon>Streptophyta</taxon>
        <taxon>Embryophyta</taxon>
        <taxon>Tracheophyta</taxon>
        <taxon>Spermatophyta</taxon>
        <taxon>Magnoliopsida</taxon>
        <taxon>eudicotyledons</taxon>
        <taxon>Gunneridae</taxon>
        <taxon>Pentapetalae</taxon>
        <taxon>Saxifragales</taxon>
        <taxon>Crassulaceae</taxon>
        <taxon>Kalanchoe</taxon>
    </lineage>
</organism>
<dbReference type="FunFam" id="2.60.110.10:FF:000004">
    <property type="entry name" value="THAUMATIN-LIKE PROTEIN 1"/>
    <property type="match status" value="1"/>
</dbReference>
<dbReference type="EnsemblPlants" id="Kaladp0008s0146.1.v1.1">
    <property type="protein sequence ID" value="Kaladp0008s0146.1.v1.1"/>
    <property type="gene ID" value="Kaladp0008s0146.v1.1"/>
</dbReference>
<protein>
    <recommendedName>
        <fullName evidence="4">Thaumatin-like protein</fullName>
    </recommendedName>
</protein>
<proteinExistence type="predicted"/>
<accession>A0A7N0SVZ5</accession>
<evidence type="ECO:0000256" key="1">
    <source>
        <dbReference type="PIRSR" id="PIRSR002703-1"/>
    </source>
</evidence>
<sequence length="158" mass="17061">MFIACGKEKGRCESGDCGGSLYCEGRGGQPPASLFEITVAADQDYYDVSLVDGYNLPMSVSVSRGCRWVGCVKDLNSICPGELRVWSGGRVVGCKSACMAFNTDWDCCRGAFGSPDTCKPTRYSRIFKGACPSAYSYAYDDKSSLATCNRGDYVLTFC</sequence>
<dbReference type="InterPro" id="IPR001938">
    <property type="entry name" value="Thaumatin"/>
</dbReference>
<dbReference type="PRINTS" id="PR00347">
    <property type="entry name" value="THAUMATIN"/>
</dbReference>
<dbReference type="PROSITE" id="PS51367">
    <property type="entry name" value="THAUMATIN_2"/>
    <property type="match status" value="1"/>
</dbReference>
<feature type="disulfide bond" evidence="1">
    <location>
        <begin position="108"/>
        <end position="118"/>
    </location>
</feature>
<dbReference type="PANTHER" id="PTHR31048">
    <property type="entry name" value="OS03G0233200 PROTEIN"/>
    <property type="match status" value="1"/>
</dbReference>
<dbReference type="Gene3D" id="2.60.110.10">
    <property type="entry name" value="Thaumatin"/>
    <property type="match status" value="1"/>
</dbReference>
<evidence type="ECO:0000313" key="2">
    <source>
        <dbReference type="EnsemblPlants" id="Kaladp0008s0146.1.v1.1"/>
    </source>
</evidence>
<dbReference type="PIRSF" id="PIRSF002703">
    <property type="entry name" value="Thaumatin"/>
    <property type="match status" value="1"/>
</dbReference>
<dbReference type="Gramene" id="Kaladp0008s0146.1.v1.1">
    <property type="protein sequence ID" value="Kaladp0008s0146.1.v1.1"/>
    <property type="gene ID" value="Kaladp0008s0146.v1.1"/>
</dbReference>
<feature type="disulfide bond" evidence="1">
    <location>
        <begin position="71"/>
        <end position="131"/>
    </location>
</feature>
<evidence type="ECO:0000313" key="3">
    <source>
        <dbReference type="Proteomes" id="UP000594263"/>
    </source>
</evidence>
<dbReference type="AlphaFoldDB" id="A0A7N0SVZ5"/>
<keyword evidence="1" id="KW-1015">Disulfide bond</keyword>
<dbReference type="InterPro" id="IPR037176">
    <property type="entry name" value="Osmotin/thaumatin-like_sf"/>
</dbReference>
<dbReference type="Pfam" id="PF00314">
    <property type="entry name" value="Thaumatin"/>
    <property type="match status" value="1"/>
</dbReference>
<keyword evidence="3" id="KW-1185">Reference proteome</keyword>
<dbReference type="OMA" id="YENPATC"/>
<evidence type="ECO:0008006" key="4">
    <source>
        <dbReference type="Google" id="ProtNLM"/>
    </source>
</evidence>
<feature type="disulfide bond" evidence="1">
    <location>
        <begin position="66"/>
        <end position="148"/>
    </location>
</feature>
<feature type="disulfide bond" evidence="1">
    <location>
        <begin position="98"/>
        <end position="107"/>
    </location>
</feature>
<dbReference type="Proteomes" id="UP000594263">
    <property type="component" value="Unplaced"/>
</dbReference>
<dbReference type="SMART" id="SM00205">
    <property type="entry name" value="THN"/>
    <property type="match status" value="1"/>
</dbReference>
<name>A0A7N0SVZ5_KALFE</name>
<feature type="disulfide bond" evidence="1">
    <location>
        <begin position="17"/>
        <end position="23"/>
    </location>
</feature>
<reference evidence="2" key="1">
    <citation type="submission" date="2021-01" db="UniProtKB">
        <authorList>
            <consortium name="EnsemblPlants"/>
        </authorList>
    </citation>
    <scope>IDENTIFICATION</scope>
</reference>
<feature type="disulfide bond" evidence="1">
    <location>
        <begin position="79"/>
        <end position="94"/>
    </location>
</feature>